<dbReference type="Proteomes" id="UP000608754">
    <property type="component" value="Unassembled WGS sequence"/>
</dbReference>
<gene>
    <name evidence="2" type="ORF">IM532_12905</name>
</gene>
<name>A0A8J7KB79_9FLAO</name>
<organism evidence="2 3">
    <name type="scientific">Faecalibacter rhinopitheci</name>
    <dbReference type="NCBI Taxonomy" id="2779678"/>
    <lineage>
        <taxon>Bacteria</taxon>
        <taxon>Pseudomonadati</taxon>
        <taxon>Bacteroidota</taxon>
        <taxon>Flavobacteriia</taxon>
        <taxon>Flavobacteriales</taxon>
        <taxon>Weeksellaceae</taxon>
        <taxon>Faecalibacter</taxon>
    </lineage>
</organism>
<keyword evidence="3" id="KW-1185">Reference proteome</keyword>
<dbReference type="AlphaFoldDB" id="A0A8J7KB79"/>
<comment type="caution">
    <text evidence="2">The sequence shown here is derived from an EMBL/GenBank/DDBJ whole genome shotgun (WGS) entry which is preliminary data.</text>
</comment>
<evidence type="ECO:0000256" key="1">
    <source>
        <dbReference type="SAM" id="SignalP"/>
    </source>
</evidence>
<sequence length="90" mass="9943">MKNLKQVILPAVIVLMGTGAAFATNQAKKENAANKMGYFFDEETVECIPKAECSDVPGQLCTWTDENNISHPLYELSETSCVTPLYRISN</sequence>
<feature type="chain" id="PRO_5035250067" evidence="1">
    <location>
        <begin position="24"/>
        <end position="90"/>
    </location>
</feature>
<dbReference type="InterPro" id="IPR045391">
    <property type="entry name" value="DUF6520"/>
</dbReference>
<accession>A0A8J7KB79</accession>
<dbReference type="EMBL" id="JADGIK010000014">
    <property type="protein sequence ID" value="MBF0598330.1"/>
    <property type="molecule type" value="Genomic_DNA"/>
</dbReference>
<reference evidence="2" key="1">
    <citation type="submission" date="2020-10" db="EMBL/GenBank/DDBJ databases">
        <authorList>
            <person name="Lu T."/>
            <person name="Wang Q."/>
            <person name="Han X."/>
        </authorList>
    </citation>
    <scope>NUCLEOTIDE SEQUENCE</scope>
    <source>
        <strain evidence="2">WQ 117</strain>
    </source>
</reference>
<keyword evidence="1" id="KW-0732">Signal</keyword>
<dbReference type="RefSeq" id="WP_194183915.1">
    <property type="nucleotide sequence ID" value="NZ_JADGIK010000014.1"/>
</dbReference>
<evidence type="ECO:0000313" key="3">
    <source>
        <dbReference type="Proteomes" id="UP000608754"/>
    </source>
</evidence>
<feature type="signal peptide" evidence="1">
    <location>
        <begin position="1"/>
        <end position="23"/>
    </location>
</feature>
<proteinExistence type="predicted"/>
<dbReference type="Pfam" id="PF20130">
    <property type="entry name" value="DUF6520"/>
    <property type="match status" value="1"/>
</dbReference>
<evidence type="ECO:0000313" key="2">
    <source>
        <dbReference type="EMBL" id="MBF0598330.1"/>
    </source>
</evidence>
<protein>
    <submittedName>
        <fullName evidence="2">Uncharacterized protein</fullName>
    </submittedName>
</protein>